<name>A0A0W0X422_9GAMM</name>
<feature type="region of interest" description="Disordered" evidence="1">
    <location>
        <begin position="958"/>
        <end position="990"/>
    </location>
</feature>
<sequence length="990" mass="112274">MRTIIPLSVRPHDFYASPTVTASATSEHAGIVIYGFFKAQYLLPDGDYLLMIANHNNDATQLLYITHDAEKLRALPGKRCASIVANAISQLNRYRIRSDNYSKPRTETQLAKYELTLSAIGRLEGLLEQERELAIEDWDAQERLRREVLSILCECEDGNRLLSNNPVISEGELGKILYEARQSAQHYQFNRVYPVSRIDQLDFTKEPTKIPDKRPFYVWDSEPHIGNDETDLYNTLRVICRLYELKLGSKLAGIPANRFERLGLFFKNIWLNSRQFIDYWSLPLKPSQPSQTTNLYTGLATTEIKPYYALDGVPQKGYSEEEISEADHIKFFEQDGLYYPLPSGDDLVSISELSGKHLYLDQRIKLQFKAFFSKLPSFFVYVYRSITEFITHDLYDDFINHIHRDHPEAEARKPKVVFKKRTSLQKYLMSLQEILQSEEGLLANGQTLEQFIHTQISNSNYVLVREEHPPSPPTYDNPLHRLLEVTRHIGAYFVDLSEKNPIIGTLALAAYAYGGGAIVAPETLTALLTKLQLKGLIAGIKPTQAFAQWMSHGTSAEAISVAATYWQGIVVGGDLDKFFIEAVKILKDNPAEVAIITALAVTLGFGLCEAIPALQEEMGQFPYVNYAFLGLKGGIAINDTIMHPGNDWLLGSIKWLLRGSLILIKFLIAPFFEGYYYGGDGFVSGLEKSIYLLIRTVTQSIAALLDLTLALLTMPFLEISSMFIHVPFRGITNFLAKTLATLGNWQVLGETILNFSPDSLVRNYFSDFRLSPLYGFSSPFGRYVENSFLNIFLNGLMLFISPPLQLLKNFIVLPAIDLISLMTRASLTLMHPVIKVVAFSVGTFLKTSGFLWDNSCGLLFQWAAKGLTLGANWIDHQAGRFKQFTLSKIQICRLSIYNWAFDDEDLSLHKVNDDHNYLKAHPINVEKLPHGHNEKKKCLMDLLLRDKLEAVTQPRQETGINYPPLFSPREEERKHQKDSSQERVYSNGFI</sequence>
<accession>A0A0W0X422</accession>
<comment type="caution">
    <text evidence="2">The sequence shown here is derived from an EMBL/GenBank/DDBJ whole genome shotgun (WGS) entry which is preliminary data.</text>
</comment>
<dbReference type="PATRIC" id="fig|45070.6.peg.63"/>
<dbReference type="STRING" id="45070.Lnau_0062"/>
<organism evidence="2 3">
    <name type="scientific">Legionella nautarum</name>
    <dbReference type="NCBI Taxonomy" id="45070"/>
    <lineage>
        <taxon>Bacteria</taxon>
        <taxon>Pseudomonadati</taxon>
        <taxon>Pseudomonadota</taxon>
        <taxon>Gammaproteobacteria</taxon>
        <taxon>Legionellales</taxon>
        <taxon>Legionellaceae</taxon>
        <taxon>Legionella</taxon>
    </lineage>
</organism>
<dbReference type="EMBL" id="LNYO01000001">
    <property type="protein sequence ID" value="KTD39295.1"/>
    <property type="molecule type" value="Genomic_DNA"/>
</dbReference>
<feature type="compositionally biased region" description="Basic and acidic residues" evidence="1">
    <location>
        <begin position="968"/>
        <end position="981"/>
    </location>
</feature>
<keyword evidence="3" id="KW-1185">Reference proteome</keyword>
<evidence type="ECO:0000256" key="1">
    <source>
        <dbReference type="SAM" id="MobiDB-lite"/>
    </source>
</evidence>
<evidence type="ECO:0000313" key="2">
    <source>
        <dbReference type="EMBL" id="KTD39295.1"/>
    </source>
</evidence>
<dbReference type="AlphaFoldDB" id="A0A0W0X422"/>
<protein>
    <submittedName>
        <fullName evidence="2">Coiled-coil protein</fullName>
    </submittedName>
</protein>
<gene>
    <name evidence="2" type="ORF">Lnau_0062</name>
</gene>
<reference evidence="2 3" key="1">
    <citation type="submission" date="2015-11" db="EMBL/GenBank/DDBJ databases">
        <title>Genomic analysis of 38 Legionella species identifies large and diverse effector repertoires.</title>
        <authorList>
            <person name="Burstein D."/>
            <person name="Amaro F."/>
            <person name="Zusman T."/>
            <person name="Lifshitz Z."/>
            <person name="Cohen O."/>
            <person name="Gilbert J.A."/>
            <person name="Pupko T."/>
            <person name="Shuman H.A."/>
            <person name="Segal G."/>
        </authorList>
    </citation>
    <scope>NUCLEOTIDE SEQUENCE [LARGE SCALE GENOMIC DNA]</scope>
    <source>
        <strain evidence="2 3">ATCC 49506</strain>
    </source>
</reference>
<dbReference type="Proteomes" id="UP000054725">
    <property type="component" value="Unassembled WGS sequence"/>
</dbReference>
<evidence type="ECO:0000313" key="3">
    <source>
        <dbReference type="Proteomes" id="UP000054725"/>
    </source>
</evidence>
<proteinExistence type="predicted"/>